<proteinExistence type="predicted"/>
<name>A0A813EST9_POLGL</name>
<comment type="caution">
    <text evidence="2">The sequence shown here is derived from an EMBL/GenBank/DDBJ whole genome shotgun (WGS) entry which is preliminary data.</text>
</comment>
<reference evidence="2" key="1">
    <citation type="submission" date="2021-02" db="EMBL/GenBank/DDBJ databases">
        <authorList>
            <person name="Dougan E. K."/>
            <person name="Rhodes N."/>
            <person name="Thang M."/>
            <person name="Chan C."/>
        </authorList>
    </citation>
    <scope>NUCLEOTIDE SEQUENCE</scope>
</reference>
<evidence type="ECO:0000313" key="3">
    <source>
        <dbReference type="Proteomes" id="UP000654075"/>
    </source>
</evidence>
<feature type="compositionally biased region" description="Pro residues" evidence="1">
    <location>
        <begin position="155"/>
        <end position="165"/>
    </location>
</feature>
<protein>
    <submittedName>
        <fullName evidence="2">Uncharacterized protein</fullName>
    </submittedName>
</protein>
<dbReference type="EMBL" id="CAJNNV010015347">
    <property type="protein sequence ID" value="CAE8603388.1"/>
    <property type="molecule type" value="Genomic_DNA"/>
</dbReference>
<accession>A0A813EST9</accession>
<gene>
    <name evidence="2" type="ORF">PGLA1383_LOCUS21600</name>
</gene>
<organism evidence="2 3">
    <name type="scientific">Polarella glacialis</name>
    <name type="common">Dinoflagellate</name>
    <dbReference type="NCBI Taxonomy" id="89957"/>
    <lineage>
        <taxon>Eukaryota</taxon>
        <taxon>Sar</taxon>
        <taxon>Alveolata</taxon>
        <taxon>Dinophyceae</taxon>
        <taxon>Suessiales</taxon>
        <taxon>Suessiaceae</taxon>
        <taxon>Polarella</taxon>
    </lineage>
</organism>
<feature type="region of interest" description="Disordered" evidence="1">
    <location>
        <begin position="1"/>
        <end position="90"/>
    </location>
</feature>
<dbReference type="AlphaFoldDB" id="A0A813EST9"/>
<sequence length="175" mass="19083">MDGNAGGTFRRSWEMVAVRRQQRQQQQRQVAPRRSLSRASARSDESSATPDYRLLRRRGARSRSRSRSGRRGHPAEGAASVRVKEEPIGGDGEDLAARIAALQTVLGGIHQARTMDDLVQGRFSSSARGSDVLSGEDTPPITGTGPSRSSTFRRPPLPPPPPPPHTAQVERMVLE</sequence>
<evidence type="ECO:0000256" key="1">
    <source>
        <dbReference type="SAM" id="MobiDB-lite"/>
    </source>
</evidence>
<feature type="compositionally biased region" description="Basic residues" evidence="1">
    <location>
        <begin position="55"/>
        <end position="72"/>
    </location>
</feature>
<dbReference type="Proteomes" id="UP000654075">
    <property type="component" value="Unassembled WGS sequence"/>
</dbReference>
<feature type="compositionally biased region" description="Low complexity" evidence="1">
    <location>
        <begin position="23"/>
        <end position="40"/>
    </location>
</feature>
<keyword evidence="3" id="KW-1185">Reference proteome</keyword>
<feature type="region of interest" description="Disordered" evidence="1">
    <location>
        <begin position="124"/>
        <end position="175"/>
    </location>
</feature>
<evidence type="ECO:0000313" key="2">
    <source>
        <dbReference type="EMBL" id="CAE8603388.1"/>
    </source>
</evidence>
<feature type="non-terminal residue" evidence="2">
    <location>
        <position position="1"/>
    </location>
</feature>